<dbReference type="GO" id="GO:0031047">
    <property type="term" value="P:regulatory ncRNA-mediated gene silencing"/>
    <property type="evidence" value="ECO:0007669"/>
    <property type="project" value="UniProtKB-KW"/>
</dbReference>
<dbReference type="InterPro" id="IPR047187">
    <property type="entry name" value="SF1_C_Upf1"/>
</dbReference>
<evidence type="ECO:0000313" key="8">
    <source>
        <dbReference type="Proteomes" id="UP000053424"/>
    </source>
</evidence>
<feature type="domain" description="DNA2/NAM7 helicase-like C-terminal" evidence="6">
    <location>
        <begin position="679"/>
        <end position="891"/>
    </location>
</feature>
<dbReference type="Proteomes" id="UP000053424">
    <property type="component" value="Unassembled WGS sequence"/>
</dbReference>
<dbReference type="HOGENOM" id="CLU_001666_7_0_1"/>
<evidence type="ECO:0000256" key="1">
    <source>
        <dbReference type="ARBA" id="ARBA00004496"/>
    </source>
</evidence>
<organism evidence="7 8">
    <name type="scientific">Hebeloma cylindrosporum</name>
    <dbReference type="NCBI Taxonomy" id="76867"/>
    <lineage>
        <taxon>Eukaryota</taxon>
        <taxon>Fungi</taxon>
        <taxon>Dikarya</taxon>
        <taxon>Basidiomycota</taxon>
        <taxon>Agaricomycotina</taxon>
        <taxon>Agaricomycetes</taxon>
        <taxon>Agaricomycetidae</taxon>
        <taxon>Agaricales</taxon>
        <taxon>Agaricineae</taxon>
        <taxon>Hymenogastraceae</taxon>
        <taxon>Hebeloma</taxon>
    </lineage>
</organism>
<evidence type="ECO:0000256" key="3">
    <source>
        <dbReference type="ARBA" id="ARBA00023158"/>
    </source>
</evidence>
<feature type="domain" description="DNA2/NAM7 helicase helicase" evidence="5">
    <location>
        <begin position="451"/>
        <end position="537"/>
    </location>
</feature>
<dbReference type="InterPro" id="IPR041677">
    <property type="entry name" value="DNA2/NAM7_AAA_11"/>
</dbReference>
<reference evidence="8" key="2">
    <citation type="submission" date="2015-01" db="EMBL/GenBank/DDBJ databases">
        <title>Evolutionary Origins and Diversification of the Mycorrhizal Mutualists.</title>
        <authorList>
            <consortium name="DOE Joint Genome Institute"/>
            <consortium name="Mycorrhizal Genomics Consortium"/>
            <person name="Kohler A."/>
            <person name="Kuo A."/>
            <person name="Nagy L.G."/>
            <person name="Floudas D."/>
            <person name="Copeland A."/>
            <person name="Barry K.W."/>
            <person name="Cichocki N."/>
            <person name="Veneault-Fourrey C."/>
            <person name="LaButti K."/>
            <person name="Lindquist E.A."/>
            <person name="Lipzen A."/>
            <person name="Lundell T."/>
            <person name="Morin E."/>
            <person name="Murat C."/>
            <person name="Riley R."/>
            <person name="Ohm R."/>
            <person name="Sun H."/>
            <person name="Tunlid A."/>
            <person name="Henrissat B."/>
            <person name="Grigoriev I.V."/>
            <person name="Hibbett D.S."/>
            <person name="Martin F."/>
        </authorList>
    </citation>
    <scope>NUCLEOTIDE SEQUENCE [LARGE SCALE GENOMIC DNA]</scope>
    <source>
        <strain evidence="8">h7</strain>
    </source>
</reference>
<dbReference type="InterPro" id="IPR026122">
    <property type="entry name" value="MOV-10/SDE3_DEXXQ/H-box"/>
</dbReference>
<keyword evidence="2" id="KW-0963">Cytoplasm</keyword>
<dbReference type="InterPro" id="IPR027417">
    <property type="entry name" value="P-loop_NTPase"/>
</dbReference>
<evidence type="ECO:0000256" key="2">
    <source>
        <dbReference type="ARBA" id="ARBA00022490"/>
    </source>
</evidence>
<evidence type="ECO:0000259" key="6">
    <source>
        <dbReference type="Pfam" id="PF13087"/>
    </source>
</evidence>
<dbReference type="InterPro" id="IPR041679">
    <property type="entry name" value="DNA2/NAM7-like_C"/>
</dbReference>
<feature type="region of interest" description="Disordered" evidence="4">
    <location>
        <begin position="54"/>
        <end position="80"/>
    </location>
</feature>
<evidence type="ECO:0000259" key="5">
    <source>
        <dbReference type="Pfam" id="PF13086"/>
    </source>
</evidence>
<dbReference type="Pfam" id="PF13086">
    <property type="entry name" value="AAA_11"/>
    <property type="match status" value="1"/>
</dbReference>
<comment type="subcellular location">
    <subcellularLocation>
        <location evidence="1">Cytoplasm</location>
    </subcellularLocation>
</comment>
<dbReference type="STRING" id="686832.A0A0C3CBW7"/>
<reference evidence="7 8" key="1">
    <citation type="submission" date="2014-04" db="EMBL/GenBank/DDBJ databases">
        <authorList>
            <consortium name="DOE Joint Genome Institute"/>
            <person name="Kuo A."/>
            <person name="Gay G."/>
            <person name="Dore J."/>
            <person name="Kohler A."/>
            <person name="Nagy L.G."/>
            <person name="Floudas D."/>
            <person name="Copeland A."/>
            <person name="Barry K.W."/>
            <person name="Cichocki N."/>
            <person name="Veneault-Fourrey C."/>
            <person name="LaButti K."/>
            <person name="Lindquist E.A."/>
            <person name="Lipzen A."/>
            <person name="Lundell T."/>
            <person name="Morin E."/>
            <person name="Murat C."/>
            <person name="Sun H."/>
            <person name="Tunlid A."/>
            <person name="Henrissat B."/>
            <person name="Grigoriev I.V."/>
            <person name="Hibbett D.S."/>
            <person name="Martin F."/>
            <person name="Nordberg H.P."/>
            <person name="Cantor M.N."/>
            <person name="Hua S.X."/>
        </authorList>
    </citation>
    <scope>NUCLEOTIDE SEQUENCE [LARGE SCALE GENOMIC DNA]</scope>
    <source>
        <strain evidence="8">h7</strain>
    </source>
</reference>
<keyword evidence="8" id="KW-1185">Reference proteome</keyword>
<dbReference type="OrthoDB" id="6513042at2759"/>
<dbReference type="Pfam" id="PF13087">
    <property type="entry name" value="AAA_12"/>
    <property type="match status" value="1"/>
</dbReference>
<dbReference type="AlphaFoldDB" id="A0A0C3CBW7"/>
<dbReference type="CDD" id="cd18038">
    <property type="entry name" value="DEXXQc_Helz-like"/>
    <property type="match status" value="1"/>
</dbReference>
<dbReference type="EMBL" id="KN831779">
    <property type="protein sequence ID" value="KIM41734.1"/>
    <property type="molecule type" value="Genomic_DNA"/>
</dbReference>
<dbReference type="GO" id="GO:0005737">
    <property type="term" value="C:cytoplasm"/>
    <property type="evidence" value="ECO:0007669"/>
    <property type="project" value="UniProtKB-SubCell"/>
</dbReference>
<accession>A0A0C3CBW7</accession>
<sequence>MNTYGPAYPYAFPSYSHPRPSSNGYYPFYPLPQHHHPPGVPFIPFPHHMLNHYPPPAQNQTNGWHSHSHSHSPPNAPLHPPGLNVPVQLSPGFDEIPEIPPNDLAVHEYWRGRLAPLPGFSSRPTLLPMRERKQQESLTIQKSEKSIISPVTNSSAIPKTTKKDEKNEKSKKDFKFDTYADAFVPQHLYNIQREIHALKPLPPIPVFPPVSYLQSFLIPRLIEEPHKSNKFALLNAPPIPDGSIAPSLDHITYHNHWTDILRWELDAIAQKKEGIVLWKLELKVAVWKDSEFVLFVPGIRENHPHLEVGDLVHLREVVMQENRRQALEGRVVALRKREGLIHIHSLPLREYIQMYVKLTLQTIKTENGYVVLEQGDPVPFNFNVSFMTNSRPLCLMEAAVAAVSNVLTSAESGINLARQWIFPDPEDFANGPSVMLLNGEIKEDQWKDQGLNEEQRLAVTLISLYQSPVPRLIGGPPGTGKTRTVVESVLQIFRVQPEACILLCAPSNPATDTLVLRLQQHLQQHQMLRLNDPNRTFAEVPDSIKPYCYVENDKFSIPPWKALMQFRVVVTSCLDAGILVGAHCTNTRLMAMEDEIAASIHPHRKPKHVVQPHWTHLLIDEAAQGSEPELLIPISVVLPQVYNEEVKGKTFMPQLALCGDINQLGPIVASDEARSAELEVSLLERLFERPLYSTYVPEGPSPLRPWPYTKLVKNYRSHPAILMPPSAIFYNDTLQPYAQNGKISWSGLPNPRLPLKFIGTDALEKSTDEKASWFNPGQINIIVATIKSLLEDPRASDPPLRPEDISVMAPWRKQVWMTRKRLRNEGLSAVDVGTVEDYQGRESRVVIISCVRSSPRFLEEDHKKGLGIMFERKRMNVAITRAKELMVVIGNGALLQRDPYWKSFLQFALRNGLYQGPELSLEMDGNYVSRLESQLGHLGKEVKELDPEAQGLLLAGGVAREVLRE</sequence>
<protein>
    <submittedName>
        <fullName evidence="7">Uncharacterized protein</fullName>
    </submittedName>
</protein>
<evidence type="ECO:0000313" key="7">
    <source>
        <dbReference type="EMBL" id="KIM41734.1"/>
    </source>
</evidence>
<gene>
    <name evidence="7" type="ORF">M413DRAFT_10657</name>
</gene>
<dbReference type="GO" id="GO:0003723">
    <property type="term" value="F:RNA binding"/>
    <property type="evidence" value="ECO:0007669"/>
    <property type="project" value="InterPro"/>
</dbReference>
<proteinExistence type="predicted"/>
<dbReference type="CDD" id="cd18808">
    <property type="entry name" value="SF1_C_Upf1"/>
    <property type="match status" value="1"/>
</dbReference>
<dbReference type="PANTHER" id="PTHR45418">
    <property type="entry name" value="CANCER/TESTIS ANTIGEN 55"/>
    <property type="match status" value="1"/>
</dbReference>
<keyword evidence="3" id="KW-0943">RNA-mediated gene silencing</keyword>
<evidence type="ECO:0000256" key="4">
    <source>
        <dbReference type="SAM" id="MobiDB-lite"/>
    </source>
</evidence>
<dbReference type="Gene3D" id="3.40.50.300">
    <property type="entry name" value="P-loop containing nucleotide triphosphate hydrolases"/>
    <property type="match status" value="2"/>
</dbReference>
<name>A0A0C3CBW7_HEBCY</name>
<dbReference type="PANTHER" id="PTHR45418:SF1">
    <property type="entry name" value="CANCER_TESTIS ANTIGEN 55"/>
    <property type="match status" value="1"/>
</dbReference>
<dbReference type="SUPFAM" id="SSF52540">
    <property type="entry name" value="P-loop containing nucleoside triphosphate hydrolases"/>
    <property type="match status" value="1"/>
</dbReference>
<dbReference type="GO" id="GO:0032574">
    <property type="term" value="F:5'-3' RNA helicase activity"/>
    <property type="evidence" value="ECO:0007669"/>
    <property type="project" value="InterPro"/>
</dbReference>